<reference evidence="13 14" key="1">
    <citation type="journal article" date="2016" name="Proc. Natl. Acad. Sci. U.S.A.">
        <title>Comparative genomics of biotechnologically important yeasts.</title>
        <authorList>
            <person name="Riley R."/>
            <person name="Haridas S."/>
            <person name="Wolfe K.H."/>
            <person name="Lopes M.R."/>
            <person name="Hittinger C.T."/>
            <person name="Goeker M."/>
            <person name="Salamov A.A."/>
            <person name="Wisecaver J.H."/>
            <person name="Long T.M."/>
            <person name="Calvey C.H."/>
            <person name="Aerts A.L."/>
            <person name="Barry K.W."/>
            <person name="Choi C."/>
            <person name="Clum A."/>
            <person name="Coughlan A.Y."/>
            <person name="Deshpande S."/>
            <person name="Douglass A.P."/>
            <person name="Hanson S.J."/>
            <person name="Klenk H.-P."/>
            <person name="LaButti K.M."/>
            <person name="Lapidus A."/>
            <person name="Lindquist E.A."/>
            <person name="Lipzen A.M."/>
            <person name="Meier-Kolthoff J.P."/>
            <person name="Ohm R.A."/>
            <person name="Otillar R.P."/>
            <person name="Pangilinan J.L."/>
            <person name="Peng Y."/>
            <person name="Rokas A."/>
            <person name="Rosa C.A."/>
            <person name="Scheuner C."/>
            <person name="Sibirny A.A."/>
            <person name="Slot J.C."/>
            <person name="Stielow J.B."/>
            <person name="Sun H."/>
            <person name="Kurtzman C.P."/>
            <person name="Blackwell M."/>
            <person name="Grigoriev I.V."/>
            <person name="Jeffries T.W."/>
        </authorList>
    </citation>
    <scope>NUCLEOTIDE SEQUENCE [LARGE SCALE GENOMIC DNA]</scope>
    <source>
        <strain evidence="13 14">DSM 6958</strain>
    </source>
</reference>
<evidence type="ECO:0000313" key="14">
    <source>
        <dbReference type="Proteomes" id="UP000095009"/>
    </source>
</evidence>
<evidence type="ECO:0000313" key="13">
    <source>
        <dbReference type="EMBL" id="ODQ63825.1"/>
    </source>
</evidence>
<dbReference type="Pfam" id="PF01096">
    <property type="entry name" value="Zn_ribbon_TFIIS"/>
    <property type="match status" value="1"/>
</dbReference>
<gene>
    <name evidence="13" type="ORF">NADFUDRAFT_27623</name>
</gene>
<evidence type="ECO:0000256" key="3">
    <source>
        <dbReference type="ARBA" id="ARBA00022723"/>
    </source>
</evidence>
<feature type="binding site" evidence="9">
    <location>
        <position position="26"/>
    </location>
    <ligand>
        <name>Zn(2+)</name>
        <dbReference type="ChEBI" id="CHEBI:29105"/>
        <label>1</label>
    </ligand>
</feature>
<keyword evidence="5 9" id="KW-0862">Zinc</keyword>
<evidence type="ECO:0000256" key="2">
    <source>
        <dbReference type="ARBA" id="ARBA00022478"/>
    </source>
</evidence>
<evidence type="ECO:0000256" key="6">
    <source>
        <dbReference type="ARBA" id="ARBA00023163"/>
    </source>
</evidence>
<keyword evidence="2 8" id="KW-0240">DNA-directed RNA polymerase</keyword>
<dbReference type="InterPro" id="IPR001529">
    <property type="entry name" value="Zn_ribbon_RPB9"/>
</dbReference>
<protein>
    <recommendedName>
        <fullName evidence="8">DNA-directed RNA polymerase subunit</fullName>
    </recommendedName>
</protein>
<dbReference type="GO" id="GO:0003676">
    <property type="term" value="F:nucleic acid binding"/>
    <property type="evidence" value="ECO:0007669"/>
    <property type="project" value="InterPro"/>
</dbReference>
<comment type="similarity">
    <text evidence="8 11">Belongs to the archaeal rpoM/eukaryotic RPA12/RPB9/RPC11 RNA polymerase family.</text>
</comment>
<dbReference type="PANTHER" id="PTHR11239">
    <property type="entry name" value="DNA-DIRECTED RNA POLYMERASE"/>
    <property type="match status" value="1"/>
</dbReference>
<dbReference type="InterPro" id="IPR012164">
    <property type="entry name" value="Rpa12/Rpb9/Rpc10/TFS"/>
</dbReference>
<accession>A0A1E3PEJ2</accession>
<feature type="binding site" evidence="9">
    <location>
        <position position="5"/>
    </location>
    <ligand>
        <name>Zn(2+)</name>
        <dbReference type="ChEBI" id="CHEBI:29105"/>
        <label>1</label>
    </ligand>
</feature>
<proteinExistence type="inferred from homology"/>
<evidence type="ECO:0000256" key="4">
    <source>
        <dbReference type="ARBA" id="ARBA00022771"/>
    </source>
</evidence>
<dbReference type="FunFam" id="2.20.25.10:FF:000005">
    <property type="entry name" value="DNA-directed RNA polymerase subunit"/>
    <property type="match status" value="1"/>
</dbReference>
<keyword evidence="3 9" id="KW-0479">Metal-binding</keyword>
<dbReference type="EMBL" id="KV454413">
    <property type="protein sequence ID" value="ODQ63825.1"/>
    <property type="molecule type" value="Genomic_DNA"/>
</dbReference>
<dbReference type="PROSITE" id="PS51133">
    <property type="entry name" value="ZF_TFIIS_2"/>
    <property type="match status" value="1"/>
</dbReference>
<dbReference type="Gene3D" id="2.20.25.10">
    <property type="match status" value="1"/>
</dbReference>
<dbReference type="STRING" id="857566.A0A1E3PEJ2"/>
<keyword evidence="4 10" id="KW-0863">Zinc-finger</keyword>
<evidence type="ECO:0000256" key="1">
    <source>
        <dbReference type="ARBA" id="ARBA00004123"/>
    </source>
</evidence>
<evidence type="ECO:0000256" key="7">
    <source>
        <dbReference type="ARBA" id="ARBA00023242"/>
    </source>
</evidence>
<feature type="binding site" evidence="9">
    <location>
        <position position="29"/>
    </location>
    <ligand>
        <name>Zn(2+)</name>
        <dbReference type="ChEBI" id="CHEBI:29105"/>
        <label>1</label>
    </ligand>
</feature>
<dbReference type="Proteomes" id="UP000095009">
    <property type="component" value="Unassembled WGS sequence"/>
</dbReference>
<sequence length="112" mass="12875">MLTFCPNCSNLLFVTRGEDSCNRFECKTCPYELPILPNMHVFDRKKMNRKVVDDVLGGEGAWDNVDQTPAQCPKEGCDGEKAYFFQLQIRSADEPMTTFYKCTSCGNQWREN</sequence>
<feature type="zinc finger region" description="C4-type" evidence="10">
    <location>
        <begin position="5"/>
        <end position="29"/>
    </location>
</feature>
<organism evidence="13 14">
    <name type="scientific">Nadsonia fulvescens var. elongata DSM 6958</name>
    <dbReference type="NCBI Taxonomy" id="857566"/>
    <lineage>
        <taxon>Eukaryota</taxon>
        <taxon>Fungi</taxon>
        <taxon>Dikarya</taxon>
        <taxon>Ascomycota</taxon>
        <taxon>Saccharomycotina</taxon>
        <taxon>Dipodascomycetes</taxon>
        <taxon>Dipodascales</taxon>
        <taxon>Dipodascales incertae sedis</taxon>
        <taxon>Nadsonia</taxon>
    </lineage>
</organism>
<dbReference type="AlphaFoldDB" id="A0A1E3PEJ2"/>
<evidence type="ECO:0000256" key="5">
    <source>
        <dbReference type="ARBA" id="ARBA00022833"/>
    </source>
</evidence>
<name>A0A1E3PEJ2_9ASCO</name>
<dbReference type="SUPFAM" id="SSF57783">
    <property type="entry name" value="Zinc beta-ribbon"/>
    <property type="match status" value="1"/>
</dbReference>
<feature type="binding site" evidence="9">
    <location>
        <position position="77"/>
    </location>
    <ligand>
        <name>Zn(2+)</name>
        <dbReference type="ChEBI" id="CHEBI:29105"/>
        <label>2</label>
    </ligand>
</feature>
<dbReference type="InterPro" id="IPR034014">
    <property type="entry name" value="Zn_ribbon_RPC11_C"/>
</dbReference>
<dbReference type="SMART" id="SM00661">
    <property type="entry name" value="RPOL9"/>
    <property type="match status" value="1"/>
</dbReference>
<dbReference type="Pfam" id="PF02150">
    <property type="entry name" value="Zn_ribbon_RPB9"/>
    <property type="match status" value="1"/>
</dbReference>
<feature type="domain" description="TFIIS-type" evidence="12">
    <location>
        <begin position="68"/>
        <end position="110"/>
    </location>
</feature>
<evidence type="ECO:0000256" key="11">
    <source>
        <dbReference type="RuleBase" id="RU003474"/>
    </source>
</evidence>
<dbReference type="PIRSF" id="PIRSF005586">
    <property type="entry name" value="RNApol_RpoM"/>
    <property type="match status" value="1"/>
</dbReference>
<evidence type="ECO:0000259" key="12">
    <source>
        <dbReference type="PROSITE" id="PS51133"/>
    </source>
</evidence>
<evidence type="ECO:0000256" key="8">
    <source>
        <dbReference type="PIRNR" id="PIRNR005586"/>
    </source>
</evidence>
<dbReference type="GO" id="GO:0008270">
    <property type="term" value="F:zinc ion binding"/>
    <property type="evidence" value="ECO:0007669"/>
    <property type="project" value="UniProtKB-KW"/>
</dbReference>
<dbReference type="GO" id="GO:0006386">
    <property type="term" value="P:termination of RNA polymerase III transcription"/>
    <property type="evidence" value="ECO:0007669"/>
    <property type="project" value="TreeGrafter"/>
</dbReference>
<evidence type="ECO:0000256" key="9">
    <source>
        <dbReference type="PIRSR" id="PIRSR005586-1"/>
    </source>
</evidence>
<feature type="binding site" evidence="9">
    <location>
        <position position="105"/>
    </location>
    <ligand>
        <name>Zn(2+)</name>
        <dbReference type="ChEBI" id="CHEBI:29105"/>
        <label>2</label>
    </ligand>
</feature>
<feature type="binding site" evidence="9">
    <location>
        <position position="8"/>
    </location>
    <ligand>
        <name>Zn(2+)</name>
        <dbReference type="ChEBI" id="CHEBI:29105"/>
        <label>1</label>
    </ligand>
</feature>
<dbReference type="OrthoDB" id="282152at2759"/>
<keyword evidence="6 8" id="KW-0804">Transcription</keyword>
<dbReference type="GO" id="GO:0003899">
    <property type="term" value="F:DNA-directed RNA polymerase activity"/>
    <property type="evidence" value="ECO:0007669"/>
    <property type="project" value="InterPro"/>
</dbReference>
<evidence type="ECO:0000256" key="10">
    <source>
        <dbReference type="PIRSR" id="PIRSR005586-2"/>
    </source>
</evidence>
<keyword evidence="7 8" id="KW-0539">Nucleus</keyword>
<feature type="binding site" evidence="9">
    <location>
        <position position="72"/>
    </location>
    <ligand>
        <name>Zn(2+)</name>
        <dbReference type="ChEBI" id="CHEBI:29105"/>
        <label>2</label>
    </ligand>
</feature>
<feature type="binding site" evidence="9">
    <location>
        <position position="102"/>
    </location>
    <ligand>
        <name>Zn(2+)</name>
        <dbReference type="ChEBI" id="CHEBI:29105"/>
        <label>2</label>
    </ligand>
</feature>
<dbReference type="InterPro" id="IPR001222">
    <property type="entry name" value="Znf_TFIIS"/>
</dbReference>
<comment type="subcellular location">
    <subcellularLocation>
        <location evidence="1 8">Nucleus</location>
    </subcellularLocation>
</comment>
<dbReference type="CDD" id="cd10509">
    <property type="entry name" value="Zn-ribbon_RPC11"/>
    <property type="match status" value="1"/>
</dbReference>
<dbReference type="SMART" id="SM00440">
    <property type="entry name" value="ZnF_C2C2"/>
    <property type="match status" value="1"/>
</dbReference>
<keyword evidence="14" id="KW-1185">Reference proteome</keyword>
<dbReference type="PANTHER" id="PTHR11239:SF12">
    <property type="entry name" value="DNA-DIRECTED RNA POLYMERASE III SUBUNIT RPC10"/>
    <property type="match status" value="1"/>
</dbReference>
<comment type="function">
    <text evidence="8">DNA-dependent RNA polymerase catalyzes the transcription of DNA into RNA using the four ribonucleoside triphosphates as substrates.</text>
</comment>
<dbReference type="GO" id="GO:0005666">
    <property type="term" value="C:RNA polymerase III complex"/>
    <property type="evidence" value="ECO:0007669"/>
    <property type="project" value="TreeGrafter"/>
</dbReference>